<evidence type="ECO:0000313" key="2">
    <source>
        <dbReference type="EMBL" id="KAG8172791.1"/>
    </source>
</evidence>
<dbReference type="AlphaFoldDB" id="A0AAV6TM75"/>
<accession>A0AAV6TM75</accession>
<organism evidence="2 3">
    <name type="scientific">Oedothorax gibbosus</name>
    <dbReference type="NCBI Taxonomy" id="931172"/>
    <lineage>
        <taxon>Eukaryota</taxon>
        <taxon>Metazoa</taxon>
        <taxon>Ecdysozoa</taxon>
        <taxon>Arthropoda</taxon>
        <taxon>Chelicerata</taxon>
        <taxon>Arachnida</taxon>
        <taxon>Araneae</taxon>
        <taxon>Araneomorphae</taxon>
        <taxon>Entelegynae</taxon>
        <taxon>Araneoidea</taxon>
        <taxon>Linyphiidae</taxon>
        <taxon>Erigoninae</taxon>
        <taxon>Oedothorax</taxon>
    </lineage>
</organism>
<dbReference type="Proteomes" id="UP000827092">
    <property type="component" value="Unassembled WGS sequence"/>
</dbReference>
<dbReference type="PANTHER" id="PTHR31025">
    <property type="entry name" value="SI:CH211-196P9.1-RELATED"/>
    <property type="match status" value="1"/>
</dbReference>
<gene>
    <name evidence="2" type="ORF">JTE90_027182</name>
</gene>
<reference evidence="2 3" key="1">
    <citation type="journal article" date="2022" name="Nat. Ecol. Evol.">
        <title>A masculinizing supergene underlies an exaggerated male reproductive morph in a spider.</title>
        <authorList>
            <person name="Hendrickx F."/>
            <person name="De Corte Z."/>
            <person name="Sonet G."/>
            <person name="Van Belleghem S.M."/>
            <person name="Kostlbacher S."/>
            <person name="Vangestel C."/>
        </authorList>
    </citation>
    <scope>NUCLEOTIDE SEQUENCE [LARGE SCALE GENOMIC DNA]</scope>
    <source>
        <strain evidence="2">W744_W776</strain>
    </source>
</reference>
<name>A0AAV6TM75_9ARAC</name>
<proteinExistence type="predicted"/>
<comment type="caution">
    <text evidence="2">The sequence shown here is derived from an EMBL/GenBank/DDBJ whole genome shotgun (WGS) entry which is preliminary data.</text>
</comment>
<protein>
    <submittedName>
        <fullName evidence="2">Uncharacterized protein</fullName>
    </submittedName>
</protein>
<keyword evidence="3" id="KW-1185">Reference proteome</keyword>
<feature type="region of interest" description="Disordered" evidence="1">
    <location>
        <begin position="95"/>
        <end position="131"/>
    </location>
</feature>
<evidence type="ECO:0000313" key="3">
    <source>
        <dbReference type="Proteomes" id="UP000827092"/>
    </source>
</evidence>
<sequence>MLEYHVTYGASKKIVKTESNVCRDICSSIKKCFSLDPDGSLHLQYWNAKFQDWVDCEELDEVNEDSRLNVLNALDIQLDTSSLTLSSSNSELRCSTPSTSSNAELRCSTPSTSSNAELRCSTPSTSSNVSCPEPQQMSCKLDCEKFPYRYKLPEFPLWVRTMLEERSPQCKEAKCRRAVLNALFDDLLRYGHYPTSRMFQETSRALVEAYPILKDRHFANAKPHDSWVLRLRDKFKKFRSRHAELGNAEEMERMKAKYGKKHEINSCEGENSLDNSLTSVKRVKVQEPSEYEEDQFSINIHLKVLQEECQKRKPNDDLIRDKMTRTFSYRVSYIATHSVAETLTCFPPLKHTNELLNEGMRMGIGEGVFKEFLHQKKSNLVQLAQTRKDKNEKVARLLTSQAECARTEDSELAFSALLLPCLMNENSPFLFVEETTEISVVKPVIVYRDSTNIFQNSNYEICLDRINVTNADNILTAITLWFTLFWVFDVGYSKEHQKCLSFFDTFIFKKCSLKVVPRSVKSFFNAL</sequence>
<dbReference type="PANTHER" id="PTHR31025:SF9">
    <property type="entry name" value="SI:DKEY-286J15.1"/>
    <property type="match status" value="1"/>
</dbReference>
<dbReference type="EMBL" id="JAFNEN010002378">
    <property type="protein sequence ID" value="KAG8172791.1"/>
    <property type="molecule type" value="Genomic_DNA"/>
</dbReference>
<evidence type="ECO:0000256" key="1">
    <source>
        <dbReference type="SAM" id="MobiDB-lite"/>
    </source>
</evidence>